<sequence length="1157" mass="130702">MAKRKAGADDTTLYADSSDSGHTGSATSEDTDDDEDDVVDYFYESLTMDTATGQSSYTASVISVAAPASPTKPGLAYPPHRTSEDQTWLYDFVDNDWTFAADEHPPESDAEGNGEEPSSSEPEDPQRLKREPYAPLKRWKGQYRWQWLNELVRGEGRGDHTGHPLCVCEHPSCRRDIAELRCKDCHGCEGFATECMVREHARNPLHRIERWNWDEGCFDAISLKELGLRFELGRENHPHRACPHPKQAPGRKFVVIDGLGIHEVDLWYCFCGRGQSFPVQLLRMKWLPSTGKRPRTAATFNVMRQYHLLSLESKCSISEFYNSLARLTNNTGERPASRYQEFINMTRIWRNLQMLKRAGRAHETDGIDQTKPGACAVECPACPHPGKNLPPDWKDASPERKFLYALFLALDANFRMQRKDVSSETKDADLGNGLAFYGEVNKYMAHLEKNWDQPQPKSTCVAHDAVNTPDKEVRGTASSGVGTVDCARHNMKRPMGVGDLQQGERYLNMDYMFFKSIEGLGVQLFFVSYDIACQWHKNIWDRMKIYPRDLCLENGGRFFVFLVPKFHLPAHIESCNVKYSFLLTRYVGQTDGEAPERGWANINRLAMSTREMSPHLRREVLDDHFNDWNWKKILAMGVFMFDRINDYIPAMVKTRRDTLEQERSLPADTLSQWKAGVVAWEENADEPNPFERTTEEISIASVRYKLATEGGGVVRGDTESADMLSQGIQLEETQRVLKFDQAAAGIHPTLTQKRVMLERCSKARRKILAWMDVQTTFMPEVAVLRAAAAAERAEASGINPVAGELVQDLRLLLPSALEVGVTCLPELQSFELQLRVGQAHEALHDLRHQLLVRTWAYQYKDTQVANNRDIMRSVSKIQGIDEQIKRATATYHVARKALEVLGPRVGQMEWASVLRVLHPDDVRQMPASSFRRPGGAKKRKESARQKKKRRTESARPISWIWLADGSAADADRNRAMNEGIVSVFDNGLLLTKGSALRIEWAKTRALGLRNTEEVDMLEEEMRRIPVFLRWRADQWEAMKDHSGTAQRPDLLDDALQREGHDAYATRQARILRTIASRFQTKWATIPPLLAQARAQVEAAEAEVRAEVSSGESSDGDEADRAAGGGTTMDNGGETDEEREESSDDDTGGDAGSDDVFI</sequence>
<dbReference type="PANTHER" id="PTHR33096:SF1">
    <property type="entry name" value="CXC1-LIKE CYSTEINE CLUSTER ASSOCIATED WITH KDZ TRANSPOSASES DOMAIN-CONTAINING PROTEIN"/>
    <property type="match status" value="1"/>
</dbReference>
<dbReference type="EMBL" id="JARJCN010000058">
    <property type="protein sequence ID" value="KAJ7079804.1"/>
    <property type="molecule type" value="Genomic_DNA"/>
</dbReference>
<evidence type="ECO:0000259" key="2">
    <source>
        <dbReference type="Pfam" id="PF18803"/>
    </source>
</evidence>
<dbReference type="Proteomes" id="UP001222325">
    <property type="component" value="Unassembled WGS sequence"/>
</dbReference>
<feature type="region of interest" description="Disordered" evidence="1">
    <location>
        <begin position="99"/>
        <end position="132"/>
    </location>
</feature>
<reference evidence="3" key="1">
    <citation type="submission" date="2023-03" db="EMBL/GenBank/DDBJ databases">
        <title>Massive genome expansion in bonnet fungi (Mycena s.s.) driven by repeated elements and novel gene families across ecological guilds.</title>
        <authorList>
            <consortium name="Lawrence Berkeley National Laboratory"/>
            <person name="Harder C.B."/>
            <person name="Miyauchi S."/>
            <person name="Viragh M."/>
            <person name="Kuo A."/>
            <person name="Thoen E."/>
            <person name="Andreopoulos B."/>
            <person name="Lu D."/>
            <person name="Skrede I."/>
            <person name="Drula E."/>
            <person name="Henrissat B."/>
            <person name="Morin E."/>
            <person name="Kohler A."/>
            <person name="Barry K."/>
            <person name="LaButti K."/>
            <person name="Morin E."/>
            <person name="Salamov A."/>
            <person name="Lipzen A."/>
            <person name="Mereny Z."/>
            <person name="Hegedus B."/>
            <person name="Baldrian P."/>
            <person name="Stursova M."/>
            <person name="Weitz H."/>
            <person name="Taylor A."/>
            <person name="Grigoriev I.V."/>
            <person name="Nagy L.G."/>
            <person name="Martin F."/>
            <person name="Kauserud H."/>
        </authorList>
    </citation>
    <scope>NUCLEOTIDE SEQUENCE</scope>
    <source>
        <strain evidence="3">CBHHK173m</strain>
    </source>
</reference>
<proteinExistence type="predicted"/>
<evidence type="ECO:0000313" key="3">
    <source>
        <dbReference type="EMBL" id="KAJ7079804.1"/>
    </source>
</evidence>
<organism evidence="3 4">
    <name type="scientific">Mycena belliarum</name>
    <dbReference type="NCBI Taxonomy" id="1033014"/>
    <lineage>
        <taxon>Eukaryota</taxon>
        <taxon>Fungi</taxon>
        <taxon>Dikarya</taxon>
        <taxon>Basidiomycota</taxon>
        <taxon>Agaricomycotina</taxon>
        <taxon>Agaricomycetes</taxon>
        <taxon>Agaricomycetidae</taxon>
        <taxon>Agaricales</taxon>
        <taxon>Marasmiineae</taxon>
        <taxon>Mycenaceae</taxon>
        <taxon>Mycena</taxon>
    </lineage>
</organism>
<feature type="compositionally biased region" description="Basic residues" evidence="1">
    <location>
        <begin position="934"/>
        <end position="950"/>
    </location>
</feature>
<name>A0AAD6XM94_9AGAR</name>
<dbReference type="InterPro" id="IPR041457">
    <property type="entry name" value="CxC2_KDZ-assoc"/>
</dbReference>
<feature type="compositionally biased region" description="Polar residues" evidence="1">
    <location>
        <begin position="14"/>
        <end position="28"/>
    </location>
</feature>
<feature type="region of interest" description="Disordered" evidence="1">
    <location>
        <begin position="1"/>
        <end position="40"/>
    </location>
</feature>
<evidence type="ECO:0000313" key="4">
    <source>
        <dbReference type="Proteomes" id="UP001222325"/>
    </source>
</evidence>
<dbReference type="PANTHER" id="PTHR33096">
    <property type="entry name" value="CXC2 DOMAIN-CONTAINING PROTEIN"/>
    <property type="match status" value="1"/>
</dbReference>
<evidence type="ECO:0000256" key="1">
    <source>
        <dbReference type="SAM" id="MobiDB-lite"/>
    </source>
</evidence>
<protein>
    <recommendedName>
        <fullName evidence="2">CxC2-like cysteine cluster KDZ transposase-associated domain-containing protein</fullName>
    </recommendedName>
</protein>
<feature type="compositionally biased region" description="Acidic residues" evidence="1">
    <location>
        <begin position="29"/>
        <end position="39"/>
    </location>
</feature>
<feature type="region of interest" description="Disordered" evidence="1">
    <location>
        <begin position="925"/>
        <end position="952"/>
    </location>
</feature>
<accession>A0AAD6XM94</accession>
<dbReference type="Pfam" id="PF18758">
    <property type="entry name" value="KDZ"/>
    <property type="match status" value="1"/>
</dbReference>
<dbReference type="AlphaFoldDB" id="A0AAD6XM94"/>
<feature type="compositionally biased region" description="Acidic residues" evidence="1">
    <location>
        <begin position="1132"/>
        <end position="1147"/>
    </location>
</feature>
<dbReference type="Pfam" id="PF18803">
    <property type="entry name" value="CxC2"/>
    <property type="match status" value="1"/>
</dbReference>
<comment type="caution">
    <text evidence="3">The sequence shown here is derived from an EMBL/GenBank/DDBJ whole genome shotgun (WGS) entry which is preliminary data.</text>
</comment>
<feature type="domain" description="CxC2-like cysteine cluster KDZ transposase-associated" evidence="2">
    <location>
        <begin position="223"/>
        <end position="332"/>
    </location>
</feature>
<dbReference type="InterPro" id="IPR040521">
    <property type="entry name" value="KDZ"/>
</dbReference>
<gene>
    <name evidence="3" type="ORF">B0H15DRAFT_953890</name>
</gene>
<keyword evidence="4" id="KW-1185">Reference proteome</keyword>
<feature type="region of interest" description="Disordered" evidence="1">
    <location>
        <begin position="1102"/>
        <end position="1157"/>
    </location>
</feature>